<dbReference type="PANTHER" id="PTHR34220:SF7">
    <property type="entry name" value="SENSOR HISTIDINE KINASE YPDA"/>
    <property type="match status" value="1"/>
</dbReference>
<keyword evidence="2" id="KW-1133">Transmembrane helix</keyword>
<feature type="transmembrane region" description="Helical" evidence="2">
    <location>
        <begin position="58"/>
        <end position="79"/>
    </location>
</feature>
<keyword evidence="2" id="KW-0812">Transmembrane</keyword>
<evidence type="ECO:0000259" key="3">
    <source>
        <dbReference type="Pfam" id="PF06580"/>
    </source>
</evidence>
<keyword evidence="2" id="KW-0472">Membrane</keyword>
<evidence type="ECO:0000313" key="4">
    <source>
        <dbReference type="EMBL" id="GAA4306249.1"/>
    </source>
</evidence>
<proteinExistence type="predicted"/>
<dbReference type="RefSeq" id="WP_344977039.1">
    <property type="nucleotide sequence ID" value="NZ_BAABFN010000002.1"/>
</dbReference>
<accession>A0ABP8FKZ6</accession>
<dbReference type="InterPro" id="IPR010559">
    <property type="entry name" value="Sig_transdc_His_kin_internal"/>
</dbReference>
<dbReference type="EMBL" id="BAABFN010000002">
    <property type="protein sequence ID" value="GAA4306249.1"/>
    <property type="molecule type" value="Genomic_DNA"/>
</dbReference>
<dbReference type="Pfam" id="PF06580">
    <property type="entry name" value="His_kinase"/>
    <property type="match status" value="1"/>
</dbReference>
<feature type="transmembrane region" description="Helical" evidence="2">
    <location>
        <begin position="161"/>
        <end position="191"/>
    </location>
</feature>
<evidence type="ECO:0000256" key="1">
    <source>
        <dbReference type="SAM" id="Coils"/>
    </source>
</evidence>
<reference evidence="5" key="1">
    <citation type="journal article" date="2019" name="Int. J. Syst. Evol. Microbiol.">
        <title>The Global Catalogue of Microorganisms (GCM) 10K type strain sequencing project: providing services to taxonomists for standard genome sequencing and annotation.</title>
        <authorList>
            <consortium name="The Broad Institute Genomics Platform"/>
            <consortium name="The Broad Institute Genome Sequencing Center for Infectious Disease"/>
            <person name="Wu L."/>
            <person name="Ma J."/>
        </authorList>
    </citation>
    <scope>NUCLEOTIDE SEQUENCE [LARGE SCALE GENOMIC DNA]</scope>
    <source>
        <strain evidence="5">JCM 17664</strain>
    </source>
</reference>
<dbReference type="Gene3D" id="3.30.565.10">
    <property type="entry name" value="Histidine kinase-like ATPase, C-terminal domain"/>
    <property type="match status" value="1"/>
</dbReference>
<name>A0ABP8FKZ6_9BACT</name>
<comment type="caution">
    <text evidence="4">The sequence shown here is derived from an EMBL/GenBank/DDBJ whole genome shotgun (WGS) entry which is preliminary data.</text>
</comment>
<evidence type="ECO:0000313" key="5">
    <source>
        <dbReference type="Proteomes" id="UP001501207"/>
    </source>
</evidence>
<dbReference type="SUPFAM" id="SSF55874">
    <property type="entry name" value="ATPase domain of HSP90 chaperone/DNA topoisomerase II/histidine kinase"/>
    <property type="match status" value="1"/>
</dbReference>
<evidence type="ECO:0000256" key="2">
    <source>
        <dbReference type="SAM" id="Phobius"/>
    </source>
</evidence>
<dbReference type="InterPro" id="IPR036890">
    <property type="entry name" value="HATPase_C_sf"/>
</dbReference>
<sequence length="399" mass="46413">MKSGLYIDKRWGILIHIAVWVLFFSLPLLLNPPFDTRVTSFDNGVTSMVGFRPPRFNLYHALNDLLLIGLFYLNAYLLLPRAIRKRRIGQYLLLQLLVLLAYVLVNHQLFMWLLRPRGMPFYSDVVFFRDHVGVRGHAGDVRDRIRALQAPHLGPPFERGFFARLFLIIPRAALLPYALILLSSTAFRMIVDRIASERKAKEQENVNLKTELSHLRTQISPHFMFNVLNNMVSLARKGSDQLEPSLLKLSSLMRYMIYEVREDKVPLSKEIEYLQSYIDIQRQRFMGTMRVHVDLQPVHEHYTIEPMLLIPFVENAFKHGGTLAGDAEVDIRLQVEGDVLYFSVRNKYQETPEDAKDKTSGIGLANVRRRLNLLYGDRYHLEIGRKEDKFLVSLRINLH</sequence>
<dbReference type="PANTHER" id="PTHR34220">
    <property type="entry name" value="SENSOR HISTIDINE KINASE YPDA"/>
    <property type="match status" value="1"/>
</dbReference>
<keyword evidence="5" id="KW-1185">Reference proteome</keyword>
<dbReference type="Proteomes" id="UP001501207">
    <property type="component" value="Unassembled WGS sequence"/>
</dbReference>
<feature type="domain" description="Signal transduction histidine kinase internal region" evidence="3">
    <location>
        <begin position="211"/>
        <end position="286"/>
    </location>
</feature>
<feature type="transmembrane region" description="Helical" evidence="2">
    <location>
        <begin position="91"/>
        <end position="114"/>
    </location>
</feature>
<organism evidence="4 5">
    <name type="scientific">Compostibacter hankyongensis</name>
    <dbReference type="NCBI Taxonomy" id="1007089"/>
    <lineage>
        <taxon>Bacteria</taxon>
        <taxon>Pseudomonadati</taxon>
        <taxon>Bacteroidota</taxon>
        <taxon>Chitinophagia</taxon>
        <taxon>Chitinophagales</taxon>
        <taxon>Chitinophagaceae</taxon>
        <taxon>Compostibacter</taxon>
    </lineage>
</organism>
<keyword evidence="1" id="KW-0175">Coiled coil</keyword>
<dbReference type="InterPro" id="IPR050640">
    <property type="entry name" value="Bact_2-comp_sensor_kinase"/>
</dbReference>
<feature type="coiled-coil region" evidence="1">
    <location>
        <begin position="191"/>
        <end position="218"/>
    </location>
</feature>
<feature type="transmembrane region" description="Helical" evidence="2">
    <location>
        <begin position="12"/>
        <end position="30"/>
    </location>
</feature>
<protein>
    <recommendedName>
        <fullName evidence="3">Signal transduction histidine kinase internal region domain-containing protein</fullName>
    </recommendedName>
</protein>
<gene>
    <name evidence="4" type="ORF">GCM10023143_12060</name>
</gene>